<proteinExistence type="predicted"/>
<dbReference type="Gene3D" id="3.40.630.30">
    <property type="match status" value="1"/>
</dbReference>
<feature type="domain" description="BioF2-like acetyltransferase" evidence="1">
    <location>
        <begin position="172"/>
        <end position="289"/>
    </location>
</feature>
<dbReference type="SUPFAM" id="SSF55729">
    <property type="entry name" value="Acyl-CoA N-acyltransferases (Nat)"/>
    <property type="match status" value="1"/>
</dbReference>
<dbReference type="EMBL" id="CYGY02000063">
    <property type="protein sequence ID" value="SIT48130.1"/>
    <property type="molecule type" value="Genomic_DNA"/>
</dbReference>
<dbReference type="InterPro" id="IPR038740">
    <property type="entry name" value="BioF2-like_GNAT_dom"/>
</dbReference>
<gene>
    <name evidence="2" type="ORF">BN2476_630010</name>
</gene>
<accession>A0A1N7SL73</accession>
<dbReference type="Proteomes" id="UP000195569">
    <property type="component" value="Unassembled WGS sequence"/>
</dbReference>
<dbReference type="InterPro" id="IPR016181">
    <property type="entry name" value="Acyl_CoA_acyltransferase"/>
</dbReference>
<keyword evidence="3" id="KW-1185">Reference proteome</keyword>
<reference evidence="2" key="1">
    <citation type="submission" date="2016-12" db="EMBL/GenBank/DDBJ databases">
        <authorList>
            <person name="Moulin L."/>
        </authorList>
    </citation>
    <scope>NUCLEOTIDE SEQUENCE [LARGE SCALE GENOMIC DNA]</scope>
    <source>
        <strain evidence="2">STM 7183</strain>
    </source>
</reference>
<comment type="caution">
    <text evidence="2">The sequence shown here is derived from an EMBL/GenBank/DDBJ whole genome shotgun (WGS) entry which is preliminary data.</text>
</comment>
<sequence>MAMTVFRDLRPEKLTGALPKAQVATASPPSRWSMPLSVFHETWWLDIAAEGHWSSARVLHGNQLLGDMPYYIAHKGIWHVSPLPPLTRSLGPAIRPLGLDPAHEFRHRLHVVSQLIAQLPHFDCFFQVFDHHITDAVAFALHGFTVSARYTFQIPVTCSAAAAWRRMQPGTRNAIRGARTTIEVRLIEEPGDFVRFYEANLASRSRKNAYGHAVMCELVRAFVERHAGQVLGAYDTSGRLAGAIGLVWDRHTMYYLLSTRTPDAHHGAISLLLWTAIQQALERKLTFDFDGFADASTFGFLNGFGGTLTQRLGVERVGTVYSMTRMLKRKVAEHVGQDFSPYL</sequence>
<dbReference type="RefSeq" id="WP_235851024.1">
    <property type="nucleotide sequence ID" value="NZ_CYGY02000063.1"/>
</dbReference>
<dbReference type="Pfam" id="PF13480">
    <property type="entry name" value="Acetyltransf_6"/>
    <property type="match status" value="1"/>
</dbReference>
<organism evidence="2 3">
    <name type="scientific">Paraburkholderia piptadeniae</name>
    <dbReference type="NCBI Taxonomy" id="1701573"/>
    <lineage>
        <taxon>Bacteria</taxon>
        <taxon>Pseudomonadati</taxon>
        <taxon>Pseudomonadota</taxon>
        <taxon>Betaproteobacteria</taxon>
        <taxon>Burkholderiales</taxon>
        <taxon>Burkholderiaceae</taxon>
        <taxon>Paraburkholderia</taxon>
    </lineage>
</organism>
<dbReference type="AlphaFoldDB" id="A0A1N7SL73"/>
<evidence type="ECO:0000313" key="3">
    <source>
        <dbReference type="Proteomes" id="UP000195569"/>
    </source>
</evidence>
<name>A0A1N7SL73_9BURK</name>
<evidence type="ECO:0000313" key="2">
    <source>
        <dbReference type="EMBL" id="SIT48130.1"/>
    </source>
</evidence>
<protein>
    <recommendedName>
        <fullName evidence="1">BioF2-like acetyltransferase domain-containing protein</fullName>
    </recommendedName>
</protein>
<evidence type="ECO:0000259" key="1">
    <source>
        <dbReference type="Pfam" id="PF13480"/>
    </source>
</evidence>